<dbReference type="EMBL" id="KT962245">
    <property type="protein sequence ID" value="ALO80151.1"/>
    <property type="molecule type" value="Genomic_RNA"/>
</dbReference>
<evidence type="ECO:0000313" key="1">
    <source>
        <dbReference type="EMBL" id="ALO80151.1"/>
    </source>
</evidence>
<accession>A0A0S2MW60</accession>
<gene>
    <name evidence="1" type="ORF">Phi4113_142</name>
</gene>
<evidence type="ECO:0000313" key="2">
    <source>
        <dbReference type="Proteomes" id="UP000229115"/>
    </source>
</evidence>
<protein>
    <submittedName>
        <fullName evidence="1">Uncharacterized protein</fullName>
    </submittedName>
</protein>
<proteinExistence type="predicted"/>
<organism evidence="1 2">
    <name type="scientific">Cellulophaga phage phi4:1_13</name>
    <dbReference type="NCBI Taxonomy" id="1747284"/>
    <lineage>
        <taxon>Viruses</taxon>
        <taxon>Duplodnaviria</taxon>
        <taxon>Heunggongvirae</taxon>
        <taxon>Uroviricota</taxon>
        <taxon>Caudoviricetes</taxon>
        <taxon>Lightbulbvirus</taxon>
        <taxon>Lightbulbvirus Cba41</taxon>
    </lineage>
</organism>
<reference evidence="1 2" key="1">
    <citation type="submission" date="2015-10" db="EMBL/GenBank/DDBJ databases">
        <title>Large-scale maps of variable infection efficiencies in aquatic Bacteriodetes phage-host model systems.</title>
        <authorList>
            <person name="Holmfeldt K."/>
            <person name="Solonenko N."/>
            <person name="Howard-Varona C."/>
            <person name="Moreno M."/>
            <person name="Malmstrom R.R."/>
            <person name="Blow M.J."/>
            <person name="Sullivan M.B."/>
        </authorList>
    </citation>
    <scope>NUCLEOTIDE SEQUENCE [LARGE SCALE GENOMIC DNA]</scope>
</reference>
<name>A0A0S2MW60_9CAUD</name>
<sequence>MLDFVKKVLEDKDTFGGFEIVSYKQGSFPSKEGPTWYGKAKDRTGMTIIHWNTEGHCCTYFGEELKPNISVCISKDGDTRTVFNGYCFTKTDLKKVLKLTW</sequence>
<dbReference type="Proteomes" id="UP000229115">
    <property type="component" value="Segment"/>
</dbReference>